<evidence type="ECO:0008006" key="3">
    <source>
        <dbReference type="Google" id="ProtNLM"/>
    </source>
</evidence>
<dbReference type="AlphaFoldDB" id="A0A923S0D1"/>
<dbReference type="NCBIfam" id="NF041023">
    <property type="entry name" value="PP0621_fam"/>
    <property type="match status" value="1"/>
</dbReference>
<proteinExistence type="predicted"/>
<dbReference type="InterPro" id="IPR049708">
    <property type="entry name" value="PP0621-like"/>
</dbReference>
<organism evidence="1 2">
    <name type="scientific">Ramlibacter albus</name>
    <dbReference type="NCBI Taxonomy" id="2079448"/>
    <lineage>
        <taxon>Bacteria</taxon>
        <taxon>Pseudomonadati</taxon>
        <taxon>Pseudomonadota</taxon>
        <taxon>Betaproteobacteria</taxon>
        <taxon>Burkholderiales</taxon>
        <taxon>Comamonadaceae</taxon>
        <taxon>Ramlibacter</taxon>
    </lineage>
</organism>
<dbReference type="RefSeq" id="WP_187079676.1">
    <property type="nucleotide sequence ID" value="NZ_JACORU010000001.1"/>
</dbReference>
<evidence type="ECO:0000313" key="2">
    <source>
        <dbReference type="Proteomes" id="UP000596827"/>
    </source>
</evidence>
<sequence length="77" mass="8205">MKFLVLVLVLVVAYMVWRSSRVSRGSPPPAAKPPAPPQDMVSCTVCAVHLPRGDAVTGGDGRLYCSQEHRLRGDGSG</sequence>
<dbReference type="Proteomes" id="UP000596827">
    <property type="component" value="Unassembled WGS sequence"/>
</dbReference>
<reference evidence="1" key="1">
    <citation type="submission" date="2020-08" db="EMBL/GenBank/DDBJ databases">
        <title>Ramlibacter sp. GTP1 16S ribosomal RNA gene genome sequencing and assembly.</title>
        <authorList>
            <person name="Kang M."/>
        </authorList>
    </citation>
    <scope>NUCLEOTIDE SEQUENCE</scope>
    <source>
        <strain evidence="1">GTP1</strain>
    </source>
</reference>
<name>A0A923S0D1_9BURK</name>
<accession>A0A923S0D1</accession>
<protein>
    <recommendedName>
        <fullName evidence="3">Deaminase</fullName>
    </recommendedName>
</protein>
<gene>
    <name evidence="1" type="ORF">H8R02_02070</name>
</gene>
<dbReference type="EMBL" id="JACORU010000001">
    <property type="protein sequence ID" value="MBC5763219.1"/>
    <property type="molecule type" value="Genomic_DNA"/>
</dbReference>
<evidence type="ECO:0000313" key="1">
    <source>
        <dbReference type="EMBL" id="MBC5763219.1"/>
    </source>
</evidence>
<keyword evidence="2" id="KW-1185">Reference proteome</keyword>
<comment type="caution">
    <text evidence="1">The sequence shown here is derived from an EMBL/GenBank/DDBJ whole genome shotgun (WGS) entry which is preliminary data.</text>
</comment>